<keyword evidence="1" id="KW-0812">Transmembrane</keyword>
<feature type="transmembrane region" description="Helical" evidence="1">
    <location>
        <begin position="94"/>
        <end position="121"/>
    </location>
</feature>
<feature type="transmembrane region" description="Helical" evidence="1">
    <location>
        <begin position="36"/>
        <end position="54"/>
    </location>
</feature>
<dbReference type="PANTHER" id="PTHR34220">
    <property type="entry name" value="SENSOR HISTIDINE KINASE YPDA"/>
    <property type="match status" value="1"/>
</dbReference>
<feature type="domain" description="Signal transduction histidine kinase internal region" evidence="2">
    <location>
        <begin position="186"/>
        <end position="265"/>
    </location>
</feature>
<dbReference type="RefSeq" id="WP_182803101.1">
    <property type="nucleotide sequence ID" value="NZ_CP060007.1"/>
</dbReference>
<dbReference type="Gene3D" id="3.30.565.10">
    <property type="entry name" value="Histidine kinase-like ATPase, C-terminal domain"/>
    <property type="match status" value="1"/>
</dbReference>
<dbReference type="PANTHER" id="PTHR34220:SF7">
    <property type="entry name" value="SENSOR HISTIDINE KINASE YPDA"/>
    <property type="match status" value="1"/>
</dbReference>
<dbReference type="InterPro" id="IPR050640">
    <property type="entry name" value="Bact_2-comp_sensor_kinase"/>
</dbReference>
<keyword evidence="1" id="KW-1133">Transmembrane helix</keyword>
<keyword evidence="3" id="KW-0808">Transferase</keyword>
<dbReference type="EMBL" id="CP060007">
    <property type="protein sequence ID" value="QNA44693.1"/>
    <property type="molecule type" value="Genomic_DNA"/>
</dbReference>
<organism evidence="3 4">
    <name type="scientific">Lacibacter sediminis</name>
    <dbReference type="NCBI Taxonomy" id="2760713"/>
    <lineage>
        <taxon>Bacteria</taxon>
        <taxon>Pseudomonadati</taxon>
        <taxon>Bacteroidota</taxon>
        <taxon>Chitinophagia</taxon>
        <taxon>Chitinophagales</taxon>
        <taxon>Chitinophagaceae</taxon>
        <taxon>Lacibacter</taxon>
    </lineage>
</organism>
<evidence type="ECO:0000313" key="4">
    <source>
        <dbReference type="Proteomes" id="UP000515344"/>
    </source>
</evidence>
<dbReference type="Proteomes" id="UP000515344">
    <property type="component" value="Chromosome"/>
</dbReference>
<dbReference type="GO" id="GO:0000155">
    <property type="term" value="F:phosphorelay sensor kinase activity"/>
    <property type="evidence" value="ECO:0007669"/>
    <property type="project" value="InterPro"/>
</dbReference>
<dbReference type="InterPro" id="IPR036890">
    <property type="entry name" value="HATPase_C_sf"/>
</dbReference>
<evidence type="ECO:0000313" key="3">
    <source>
        <dbReference type="EMBL" id="QNA44693.1"/>
    </source>
</evidence>
<keyword evidence="4" id="KW-1185">Reference proteome</keyword>
<feature type="transmembrane region" description="Helical" evidence="1">
    <location>
        <begin position="141"/>
        <end position="162"/>
    </location>
</feature>
<sequence length="394" mass="45464">MNIFATLTYSFISKLFRMGEVSKAITNNRLYWKCQLLGWGGFTIIAFLFNSIIYRDTYEFIPFAVSIFIFGIIFSHLIKLVILRLGILKKTFAAQVLILPAIAILFSFLGTYLWMTIMIRLGIWQIDADSTGRNSSFLRAYFFNLFPVMLTFSGWVLIYFLYHYVNRVRTEEQQKIEYKVQMIELEARALRAQMNPHFIFNCLNSIKSLIQDGYQDKSVTYLTTFSKLIRTLFQNADKKEISLYDEIETCRLYLQLEAMRFDSKFSYSMNVDESVDLKSIQIPALIIQPFIENAIWHGIVPKGNGGTVRVNITPNKEVLEICIDDDGIGREASLDNKAKMHVTHNSKGLNLTQTRLELDNSLRERNAQITFIDKKDERGYAAGTRVVISLPAEV</sequence>
<evidence type="ECO:0000256" key="1">
    <source>
        <dbReference type="SAM" id="Phobius"/>
    </source>
</evidence>
<dbReference type="AlphaFoldDB" id="A0A7G5XGU0"/>
<feature type="transmembrane region" description="Helical" evidence="1">
    <location>
        <begin position="60"/>
        <end position="82"/>
    </location>
</feature>
<evidence type="ECO:0000259" key="2">
    <source>
        <dbReference type="Pfam" id="PF06580"/>
    </source>
</evidence>
<dbReference type="InterPro" id="IPR010559">
    <property type="entry name" value="Sig_transdc_His_kin_internal"/>
</dbReference>
<keyword evidence="1" id="KW-0472">Membrane</keyword>
<accession>A0A7G5XGU0</accession>
<keyword evidence="3" id="KW-0418">Kinase</keyword>
<dbReference type="KEGG" id="lacs:H4075_00410"/>
<dbReference type="SUPFAM" id="SSF55874">
    <property type="entry name" value="ATPase domain of HSP90 chaperone/DNA topoisomerase II/histidine kinase"/>
    <property type="match status" value="1"/>
</dbReference>
<dbReference type="Pfam" id="PF06580">
    <property type="entry name" value="His_kinase"/>
    <property type="match status" value="1"/>
</dbReference>
<gene>
    <name evidence="3" type="ORF">H4075_00410</name>
</gene>
<name>A0A7G5XGU0_9BACT</name>
<dbReference type="GO" id="GO:0016020">
    <property type="term" value="C:membrane"/>
    <property type="evidence" value="ECO:0007669"/>
    <property type="project" value="InterPro"/>
</dbReference>
<proteinExistence type="predicted"/>
<reference evidence="4" key="1">
    <citation type="submission" date="2020-08" db="EMBL/GenBank/DDBJ databases">
        <title>Lacibacter sp. S13-6-6 genome sequencing.</title>
        <authorList>
            <person name="Jin L."/>
        </authorList>
    </citation>
    <scope>NUCLEOTIDE SEQUENCE [LARGE SCALE GENOMIC DNA]</scope>
    <source>
        <strain evidence="4">S13-6-6</strain>
    </source>
</reference>
<protein>
    <submittedName>
        <fullName evidence="3">Histidine kinase</fullName>
    </submittedName>
</protein>